<dbReference type="SUPFAM" id="SSF51206">
    <property type="entry name" value="cAMP-binding domain-like"/>
    <property type="match status" value="1"/>
</dbReference>
<dbReference type="PANTHER" id="PTHR24567">
    <property type="entry name" value="CRP FAMILY TRANSCRIPTIONAL REGULATORY PROTEIN"/>
    <property type="match status" value="1"/>
</dbReference>
<dbReference type="Pfam" id="PF00027">
    <property type="entry name" value="cNMP_binding"/>
    <property type="match status" value="1"/>
</dbReference>
<dbReference type="PANTHER" id="PTHR24567:SF74">
    <property type="entry name" value="HTH-TYPE TRANSCRIPTIONAL REGULATOR ARCR"/>
    <property type="match status" value="1"/>
</dbReference>
<name>A0A6J4M6U1_9ACTN</name>
<feature type="domain" description="Cyclic nucleotide-binding" evidence="1">
    <location>
        <begin position="14"/>
        <end position="101"/>
    </location>
</feature>
<dbReference type="CDD" id="cd00038">
    <property type="entry name" value="CAP_ED"/>
    <property type="match status" value="1"/>
</dbReference>
<sequence>MDAERPAAFRAVCPFRLVADEDLAQLDRETTTTDVAAGTVLFAEGDPADGVSTVLEGSVEVLKQGRVLATLGPGSVLGELSLFVASGSRTATARASSPVRLVTWHAADVRGRLARQERLATAIVADTAFVLADRLDRRTQDVLTLLRAAGTRLSVADLEHFRGRAVG</sequence>
<dbReference type="GO" id="GO:0005829">
    <property type="term" value="C:cytosol"/>
    <property type="evidence" value="ECO:0007669"/>
    <property type="project" value="TreeGrafter"/>
</dbReference>
<proteinExistence type="predicted"/>
<dbReference type="InterPro" id="IPR000595">
    <property type="entry name" value="cNMP-bd_dom"/>
</dbReference>
<dbReference type="InterPro" id="IPR018488">
    <property type="entry name" value="cNMP-bd_CS"/>
</dbReference>
<dbReference type="InterPro" id="IPR014710">
    <property type="entry name" value="RmlC-like_jellyroll"/>
</dbReference>
<gene>
    <name evidence="2" type="ORF">AVDCRST_MAG36-2026</name>
</gene>
<dbReference type="GO" id="GO:0003700">
    <property type="term" value="F:DNA-binding transcription factor activity"/>
    <property type="evidence" value="ECO:0007669"/>
    <property type="project" value="TreeGrafter"/>
</dbReference>
<evidence type="ECO:0000313" key="2">
    <source>
        <dbReference type="EMBL" id="CAA9351564.1"/>
    </source>
</evidence>
<accession>A0A6J4M6U1</accession>
<dbReference type="InterPro" id="IPR050397">
    <property type="entry name" value="Env_Response_Regulators"/>
</dbReference>
<dbReference type="PROSITE" id="PS00889">
    <property type="entry name" value="CNMP_BINDING_2"/>
    <property type="match status" value="1"/>
</dbReference>
<dbReference type="AlphaFoldDB" id="A0A6J4M6U1"/>
<protein>
    <recommendedName>
        <fullName evidence="1">Cyclic nucleotide-binding domain-containing protein</fullName>
    </recommendedName>
</protein>
<reference evidence="2" key="1">
    <citation type="submission" date="2020-02" db="EMBL/GenBank/DDBJ databases">
        <authorList>
            <person name="Meier V. D."/>
        </authorList>
    </citation>
    <scope>NUCLEOTIDE SEQUENCE</scope>
    <source>
        <strain evidence="2">AVDCRST_MAG36</strain>
    </source>
</reference>
<dbReference type="PROSITE" id="PS50042">
    <property type="entry name" value="CNMP_BINDING_3"/>
    <property type="match status" value="1"/>
</dbReference>
<organism evidence="2">
    <name type="scientific">uncultured Nocardioidaceae bacterium</name>
    <dbReference type="NCBI Taxonomy" id="253824"/>
    <lineage>
        <taxon>Bacteria</taxon>
        <taxon>Bacillati</taxon>
        <taxon>Actinomycetota</taxon>
        <taxon>Actinomycetes</taxon>
        <taxon>Propionibacteriales</taxon>
        <taxon>Nocardioidaceae</taxon>
        <taxon>environmental samples</taxon>
    </lineage>
</organism>
<dbReference type="Gene3D" id="2.60.120.10">
    <property type="entry name" value="Jelly Rolls"/>
    <property type="match status" value="1"/>
</dbReference>
<evidence type="ECO:0000259" key="1">
    <source>
        <dbReference type="PROSITE" id="PS50042"/>
    </source>
</evidence>
<dbReference type="InterPro" id="IPR018490">
    <property type="entry name" value="cNMP-bd_dom_sf"/>
</dbReference>
<dbReference type="EMBL" id="CADCUH010000133">
    <property type="protein sequence ID" value="CAA9351564.1"/>
    <property type="molecule type" value="Genomic_DNA"/>
</dbReference>
<dbReference type="SMART" id="SM00100">
    <property type="entry name" value="cNMP"/>
    <property type="match status" value="1"/>
</dbReference>